<dbReference type="EMBL" id="LAZR01067327">
    <property type="protein sequence ID" value="KKK51812.1"/>
    <property type="molecule type" value="Genomic_DNA"/>
</dbReference>
<feature type="non-terminal residue" evidence="1">
    <location>
        <position position="1"/>
    </location>
</feature>
<gene>
    <name evidence="1" type="ORF">LCGC14_3111240</name>
</gene>
<protein>
    <submittedName>
        <fullName evidence="1">Uncharacterized protein</fullName>
    </submittedName>
</protein>
<name>A0A0F8W508_9ZZZZ</name>
<dbReference type="AlphaFoldDB" id="A0A0F8W508"/>
<evidence type="ECO:0000313" key="1">
    <source>
        <dbReference type="EMBL" id="KKK51812.1"/>
    </source>
</evidence>
<organism evidence="1">
    <name type="scientific">marine sediment metagenome</name>
    <dbReference type="NCBI Taxonomy" id="412755"/>
    <lineage>
        <taxon>unclassified sequences</taxon>
        <taxon>metagenomes</taxon>
        <taxon>ecological metagenomes</taxon>
    </lineage>
</organism>
<sequence length="33" mass="3617">SYAHVAHVINQAIIAARKTAIQNEHIGLGYEEV</sequence>
<comment type="caution">
    <text evidence="1">The sequence shown here is derived from an EMBL/GenBank/DDBJ whole genome shotgun (WGS) entry which is preliminary data.</text>
</comment>
<reference evidence="1" key="1">
    <citation type="journal article" date="2015" name="Nature">
        <title>Complex archaea that bridge the gap between prokaryotes and eukaryotes.</title>
        <authorList>
            <person name="Spang A."/>
            <person name="Saw J.H."/>
            <person name="Jorgensen S.L."/>
            <person name="Zaremba-Niedzwiedzka K."/>
            <person name="Martijn J."/>
            <person name="Lind A.E."/>
            <person name="van Eijk R."/>
            <person name="Schleper C."/>
            <person name="Guy L."/>
            <person name="Ettema T.J."/>
        </authorList>
    </citation>
    <scope>NUCLEOTIDE SEQUENCE</scope>
</reference>
<proteinExistence type="predicted"/>
<accession>A0A0F8W508</accession>